<dbReference type="EMBL" id="JAVDWO010000004">
    <property type="protein sequence ID" value="MDR7192632.1"/>
    <property type="molecule type" value="Genomic_DNA"/>
</dbReference>
<comment type="caution">
    <text evidence="9">The sequence shown here is derived from an EMBL/GenBank/DDBJ whole genome shotgun (WGS) entry which is preliminary data.</text>
</comment>
<organism evidence="9 10">
    <name type="scientific">Luteimonas terrae</name>
    <dbReference type="NCBI Taxonomy" id="1530191"/>
    <lineage>
        <taxon>Bacteria</taxon>
        <taxon>Pseudomonadati</taxon>
        <taxon>Pseudomonadota</taxon>
        <taxon>Gammaproteobacteria</taxon>
        <taxon>Lysobacterales</taxon>
        <taxon>Lysobacteraceae</taxon>
        <taxon>Luteimonas</taxon>
    </lineage>
</organism>
<feature type="domain" description="Transposase IS4-like" evidence="7">
    <location>
        <begin position="136"/>
        <end position="203"/>
    </location>
</feature>
<dbReference type="InterPro" id="IPR008490">
    <property type="entry name" value="Transposase_InsH_N"/>
</dbReference>
<evidence type="ECO:0000256" key="4">
    <source>
        <dbReference type="ARBA" id="ARBA00023125"/>
    </source>
</evidence>
<evidence type="ECO:0000256" key="2">
    <source>
        <dbReference type="ARBA" id="ARBA00010075"/>
    </source>
</evidence>
<name>A0ABU1XV49_9GAMM</name>
<keyword evidence="5" id="KW-0233">DNA recombination</keyword>
<evidence type="ECO:0000259" key="8">
    <source>
        <dbReference type="Pfam" id="PF05598"/>
    </source>
</evidence>
<sequence>MQLSFGDAEDLGQRKRTRREVFLAEMEQVVPWPALLALIEPHYPKMGRPGRQPYVLSTMLRIHFLQQWYALSDPAMEEALYDAPVMRRFAQIGGMNDVPDEATILNFRRLLEKHGLAAKIFDRVNTHLARKGQSLRAGTIVDATIISAPSSTKNADGERDPAMHQTKKGNQWFFGMKAHIGVDDESGLVYHVECTAANVADAAKRAELAEVDAAFLIAAKPSTIKAMKCMREQREARHFERLKASVRAKVEHPFRVIKQQFGYLKVRYRGLEKNAAEVRTLFALSNLWMSRAGTYCRQQDKCVRWTGNPAQRRGKASDRGLIDAFLGLRPRRKSIRRIVQTFPSTPSKVVPARTHACSGGSRTAKGTGMSLLPSGAPCGSPARPCSFPSRARGNCRRGCTRAAPPAARSKRYCQAPQPRSPARRRPSCRRHSNRRVPPTGRRGRKCASASHGAGPDPQCVQHSVPSRDRRLVRFQRRIDHLTVVVALRRRTQLQRQEGALQGIRFPLVLPQELVRRLAGSVASHQQLLTPHRSHLPWCRPHGIHARGDFLISGRDRRGTLEQFPIRLSLHVRHEGDGDARILPQGKCRLRLSPC</sequence>
<dbReference type="Pfam" id="PF05598">
    <property type="entry name" value="DUF772"/>
    <property type="match status" value="1"/>
</dbReference>
<accession>A0ABU1XV49</accession>
<dbReference type="InterPro" id="IPR002559">
    <property type="entry name" value="Transposase_11"/>
</dbReference>
<evidence type="ECO:0000256" key="5">
    <source>
        <dbReference type="ARBA" id="ARBA00023172"/>
    </source>
</evidence>
<dbReference type="PANTHER" id="PTHR35604:SF2">
    <property type="entry name" value="TRANSPOSASE INSH FOR INSERTION SEQUENCE ELEMENT IS5A-RELATED"/>
    <property type="match status" value="1"/>
</dbReference>
<dbReference type="NCBIfam" id="NF033581">
    <property type="entry name" value="transpos_IS5_4"/>
    <property type="match status" value="1"/>
</dbReference>
<evidence type="ECO:0000313" key="10">
    <source>
        <dbReference type="Proteomes" id="UP001256588"/>
    </source>
</evidence>
<feature type="domain" description="Transposase InsH N-terminal" evidence="8">
    <location>
        <begin position="16"/>
        <end position="109"/>
    </location>
</feature>
<dbReference type="InterPro" id="IPR047959">
    <property type="entry name" value="Transpos_IS5"/>
</dbReference>
<comment type="function">
    <text evidence="1">Involved in the transposition of the insertion sequence IS5.</text>
</comment>
<evidence type="ECO:0000259" key="7">
    <source>
        <dbReference type="Pfam" id="PF01609"/>
    </source>
</evidence>
<proteinExistence type="inferred from homology"/>
<feature type="region of interest" description="Disordered" evidence="6">
    <location>
        <begin position="406"/>
        <end position="464"/>
    </location>
</feature>
<keyword evidence="10" id="KW-1185">Reference proteome</keyword>
<gene>
    <name evidence="9" type="ORF">J2W68_001346</name>
</gene>
<protein>
    <submittedName>
        <fullName evidence="9">IS5 family transposase</fullName>
    </submittedName>
</protein>
<dbReference type="PANTHER" id="PTHR35604">
    <property type="entry name" value="TRANSPOSASE INSH FOR INSERTION SEQUENCE ELEMENT IS5A-RELATED"/>
    <property type="match status" value="1"/>
</dbReference>
<reference evidence="9 10" key="1">
    <citation type="submission" date="2023-07" db="EMBL/GenBank/DDBJ databases">
        <title>Sorghum-associated microbial communities from plants grown in Nebraska, USA.</title>
        <authorList>
            <person name="Schachtman D."/>
        </authorList>
    </citation>
    <scope>NUCLEOTIDE SEQUENCE [LARGE SCALE GENOMIC DNA]</scope>
    <source>
        <strain evidence="9 10">4099</strain>
    </source>
</reference>
<comment type="similarity">
    <text evidence="2">Belongs to the transposase 11 family.</text>
</comment>
<feature type="domain" description="Transposase IS4-like" evidence="7">
    <location>
        <begin position="206"/>
        <end position="287"/>
    </location>
</feature>
<evidence type="ECO:0000256" key="6">
    <source>
        <dbReference type="SAM" id="MobiDB-lite"/>
    </source>
</evidence>
<evidence type="ECO:0000313" key="9">
    <source>
        <dbReference type="EMBL" id="MDR7192632.1"/>
    </source>
</evidence>
<keyword evidence="4" id="KW-0238">DNA-binding</keyword>
<dbReference type="Proteomes" id="UP001256588">
    <property type="component" value="Unassembled WGS sequence"/>
</dbReference>
<dbReference type="Pfam" id="PF01609">
    <property type="entry name" value="DDE_Tnp_1"/>
    <property type="match status" value="2"/>
</dbReference>
<keyword evidence="3" id="KW-0815">Transposition</keyword>
<evidence type="ECO:0000256" key="3">
    <source>
        <dbReference type="ARBA" id="ARBA00022578"/>
    </source>
</evidence>
<evidence type="ECO:0000256" key="1">
    <source>
        <dbReference type="ARBA" id="ARBA00003544"/>
    </source>
</evidence>
<feature type="compositionally biased region" description="Basic residues" evidence="6">
    <location>
        <begin position="421"/>
        <end position="434"/>
    </location>
</feature>